<name>A0A2S0KB65_9ACTN</name>
<dbReference type="Pfam" id="PF01381">
    <property type="entry name" value="HTH_3"/>
    <property type="match status" value="1"/>
</dbReference>
<dbReference type="CDD" id="cd00093">
    <property type="entry name" value="HTH_XRE"/>
    <property type="match status" value="1"/>
</dbReference>
<dbReference type="OrthoDB" id="9803379at2"/>
<dbReference type="SUPFAM" id="SSF47413">
    <property type="entry name" value="lambda repressor-like DNA-binding domains"/>
    <property type="match status" value="1"/>
</dbReference>
<dbReference type="EMBL" id="CP027433">
    <property type="protein sequence ID" value="AVL98944.1"/>
    <property type="molecule type" value="Genomic_DNA"/>
</dbReference>
<protein>
    <recommendedName>
        <fullName evidence="1">HTH cro/C1-type domain-containing protein</fullName>
    </recommendedName>
</protein>
<dbReference type="Gene3D" id="1.10.260.40">
    <property type="entry name" value="lambda repressor-like DNA-binding domains"/>
    <property type="match status" value="1"/>
</dbReference>
<organism evidence="2 3">
    <name type="scientific">Gordonia iterans</name>
    <dbReference type="NCBI Taxonomy" id="1004901"/>
    <lineage>
        <taxon>Bacteria</taxon>
        <taxon>Bacillati</taxon>
        <taxon>Actinomycetota</taxon>
        <taxon>Actinomycetes</taxon>
        <taxon>Mycobacteriales</taxon>
        <taxon>Gordoniaceae</taxon>
        <taxon>Gordonia</taxon>
    </lineage>
</organism>
<proteinExistence type="predicted"/>
<dbReference type="SMART" id="SM00530">
    <property type="entry name" value="HTH_XRE"/>
    <property type="match status" value="1"/>
</dbReference>
<dbReference type="Proteomes" id="UP000239814">
    <property type="component" value="Chromosome"/>
</dbReference>
<dbReference type="InterPro" id="IPR001387">
    <property type="entry name" value="Cro/C1-type_HTH"/>
</dbReference>
<sequence>MALRGDGYVKRSEALCRILKGYRQEKGFTQQELANRLGVVQTLVSKVESRERRLDVVELMMYLKPLDRTVAELLDELEQLAPESDDDLTGSGTVEINRLVVSGTDLSLSRVLGSLERSLGSTGGATVPAPELIVSLTRGEDGIDEVVVDLAGIRGPAHLAVMAALESLGETRWTDDAVLPGS</sequence>
<dbReference type="KEGG" id="git:C6V83_00245"/>
<dbReference type="GO" id="GO:0003677">
    <property type="term" value="F:DNA binding"/>
    <property type="evidence" value="ECO:0007669"/>
    <property type="project" value="InterPro"/>
</dbReference>
<keyword evidence="3" id="KW-1185">Reference proteome</keyword>
<evidence type="ECO:0000313" key="3">
    <source>
        <dbReference type="Proteomes" id="UP000239814"/>
    </source>
</evidence>
<dbReference type="RefSeq" id="WP_105940693.1">
    <property type="nucleotide sequence ID" value="NZ_CP027433.1"/>
</dbReference>
<evidence type="ECO:0000259" key="1">
    <source>
        <dbReference type="PROSITE" id="PS50943"/>
    </source>
</evidence>
<dbReference type="PROSITE" id="PS50943">
    <property type="entry name" value="HTH_CROC1"/>
    <property type="match status" value="1"/>
</dbReference>
<dbReference type="AlphaFoldDB" id="A0A2S0KB65"/>
<accession>A0A2S0KB65</accession>
<feature type="domain" description="HTH cro/C1-type" evidence="1">
    <location>
        <begin position="19"/>
        <end position="73"/>
    </location>
</feature>
<reference evidence="2 3" key="1">
    <citation type="submission" date="2018-03" db="EMBL/GenBank/DDBJ databases">
        <title>Characteristics and genome of n-alkane degrading marine bacteria Gordonia iterans isolated from crude oil contaminated in Tae-an, South Korea.</title>
        <authorList>
            <person name="Lee S.-S."/>
            <person name="Kim H."/>
        </authorList>
    </citation>
    <scope>NUCLEOTIDE SEQUENCE [LARGE SCALE GENOMIC DNA]</scope>
    <source>
        <strain evidence="2 3">Co17</strain>
    </source>
</reference>
<gene>
    <name evidence="2" type="ORF">C6V83_00245</name>
</gene>
<evidence type="ECO:0000313" key="2">
    <source>
        <dbReference type="EMBL" id="AVL98944.1"/>
    </source>
</evidence>
<dbReference type="InterPro" id="IPR010982">
    <property type="entry name" value="Lambda_DNA-bd_dom_sf"/>
</dbReference>